<feature type="domain" description="N-acetyltransferase" evidence="1">
    <location>
        <begin position="3"/>
        <end position="155"/>
    </location>
</feature>
<proteinExistence type="predicted"/>
<dbReference type="InterPro" id="IPR000182">
    <property type="entry name" value="GNAT_dom"/>
</dbReference>
<dbReference type="PROSITE" id="PS51186">
    <property type="entry name" value="GNAT"/>
    <property type="match status" value="1"/>
</dbReference>
<gene>
    <name evidence="2" type="ORF">HS961_14290</name>
</gene>
<dbReference type="Gene3D" id="3.40.630.30">
    <property type="match status" value="1"/>
</dbReference>
<evidence type="ECO:0000313" key="2">
    <source>
        <dbReference type="EMBL" id="QMV73909.1"/>
    </source>
</evidence>
<dbReference type="SUPFAM" id="SSF55729">
    <property type="entry name" value="Acyl-CoA N-acyltransferases (Nat)"/>
    <property type="match status" value="1"/>
</dbReference>
<name>A0A7G5EIT4_9BURK</name>
<dbReference type="KEGG" id="cpis:HS961_14290"/>
<dbReference type="AlphaFoldDB" id="A0A7G5EIT4"/>
<dbReference type="Proteomes" id="UP000515240">
    <property type="component" value="Chromosome"/>
</dbReference>
<organism evidence="2 3">
    <name type="scientific">Comamonas piscis</name>
    <dbReference type="NCBI Taxonomy" id="1562974"/>
    <lineage>
        <taxon>Bacteria</taxon>
        <taxon>Pseudomonadati</taxon>
        <taxon>Pseudomonadota</taxon>
        <taxon>Betaproteobacteria</taxon>
        <taxon>Burkholderiales</taxon>
        <taxon>Comamonadaceae</taxon>
        <taxon>Comamonas</taxon>
    </lineage>
</organism>
<evidence type="ECO:0000259" key="1">
    <source>
        <dbReference type="PROSITE" id="PS51186"/>
    </source>
</evidence>
<dbReference type="EMBL" id="CP058554">
    <property type="protein sequence ID" value="QMV73909.1"/>
    <property type="molecule type" value="Genomic_DNA"/>
</dbReference>
<accession>A0A7G5EIT4</accession>
<dbReference type="RefSeq" id="WP_182323047.1">
    <property type="nucleotide sequence ID" value="NZ_CP058554.1"/>
</dbReference>
<dbReference type="InterPro" id="IPR016181">
    <property type="entry name" value="Acyl_CoA_acyltransferase"/>
</dbReference>
<reference evidence="2 3" key="1">
    <citation type="journal article" date="2020" name="G3 (Bethesda)">
        <title>CeMbio - The Caenorhabditis elegans Microbiome Resource.</title>
        <authorList>
            <person name="Dirksen P."/>
            <person name="Assie A."/>
            <person name="Zimmermann J."/>
            <person name="Zhang F."/>
            <person name="Tietje A.M."/>
            <person name="Marsh S.A."/>
            <person name="Felix M.A."/>
            <person name="Shapira M."/>
            <person name="Kaleta C."/>
            <person name="Schulenburg H."/>
            <person name="Samuel B."/>
        </authorList>
    </citation>
    <scope>NUCLEOTIDE SEQUENCE [LARGE SCALE GENOMIC DNA]</scope>
    <source>
        <strain evidence="2 3">BIGb0172</strain>
    </source>
</reference>
<protein>
    <submittedName>
        <fullName evidence="2">GNAT family N-acetyltransferase</fullName>
    </submittedName>
</protein>
<dbReference type="GO" id="GO:0016747">
    <property type="term" value="F:acyltransferase activity, transferring groups other than amino-acyl groups"/>
    <property type="evidence" value="ECO:0007669"/>
    <property type="project" value="InterPro"/>
</dbReference>
<sequence>MNLSFAPVVQSDFEALFDLRIAAMRQSLERLGIFNLDHARTRFQSQFDPQYMQHICVDAGAGAGLERAGLLTVVPYHDGRLKLQHLYLLPAWHNRRIGDWALQQVQDRAQREGRAVWLEVLNHSDAIRFYERHGFVHIGGDPIDLLYQWCPAQGM</sequence>
<dbReference type="Pfam" id="PF13508">
    <property type="entry name" value="Acetyltransf_7"/>
    <property type="match status" value="1"/>
</dbReference>
<keyword evidence="3" id="KW-1185">Reference proteome</keyword>
<keyword evidence="2" id="KW-0808">Transferase</keyword>
<evidence type="ECO:0000313" key="3">
    <source>
        <dbReference type="Proteomes" id="UP000515240"/>
    </source>
</evidence>